<dbReference type="Pfam" id="PF00642">
    <property type="entry name" value="zf-CCCH"/>
    <property type="match status" value="1"/>
</dbReference>
<evidence type="ECO:0000256" key="3">
    <source>
        <dbReference type="ARBA" id="ARBA00022723"/>
    </source>
</evidence>
<evidence type="ECO:0000313" key="11">
    <source>
        <dbReference type="EMBL" id="KAJ3038960.1"/>
    </source>
</evidence>
<name>A0AAD5X0B4_9FUNG</name>
<accession>A0AAD5X0B4</accession>
<feature type="compositionally biased region" description="Basic and acidic residues" evidence="8">
    <location>
        <begin position="318"/>
        <end position="327"/>
    </location>
</feature>
<dbReference type="SMART" id="SM00184">
    <property type="entry name" value="RING"/>
    <property type="match status" value="1"/>
</dbReference>
<dbReference type="EMBL" id="JADGJD010001680">
    <property type="protein sequence ID" value="KAJ3038960.1"/>
    <property type="molecule type" value="Genomic_DNA"/>
</dbReference>
<feature type="compositionally biased region" description="Polar residues" evidence="8">
    <location>
        <begin position="1"/>
        <end position="10"/>
    </location>
</feature>
<feature type="region of interest" description="Disordered" evidence="8">
    <location>
        <begin position="214"/>
        <end position="240"/>
    </location>
</feature>
<feature type="region of interest" description="Disordered" evidence="8">
    <location>
        <begin position="1"/>
        <end position="75"/>
    </location>
</feature>
<feature type="domain" description="C3H1-type" evidence="10">
    <location>
        <begin position="172"/>
        <end position="200"/>
    </location>
</feature>
<dbReference type="GO" id="GO:0008270">
    <property type="term" value="F:zinc ion binding"/>
    <property type="evidence" value="ECO:0007669"/>
    <property type="project" value="UniProtKB-KW"/>
</dbReference>
<feature type="compositionally biased region" description="Basic residues" evidence="8">
    <location>
        <begin position="21"/>
        <end position="34"/>
    </location>
</feature>
<comment type="function">
    <text evidence="1 7">Involved in pre-mRNA splicing.</text>
</comment>
<sequence length="348" mass="39301">MSDSDQQPKTVETPRVPFFRKGFKSKNLRTTKRKSLSDSDDDTSKVQRKSRDLQTGLKASTSTKRRKEEPIDITSTGSSLQVSFAASGTAASLAIDSATRTLDVDGAEDPSKDLKILAGDEADTADTVYKGLSGYKEYVNRRTDNTTQSNASRIRAGPLRGQTNVRISSRFDYQPDICKDYKETGFCGYGDSCIFMHDRGDYKTGWQLDKEWEEKQKQSQLDPNRYLVDSDKEDEEEEESDDDLPFACMICREEFKDPIITKCKHYFCERCALKHSAKSPKCFVCGAATQGIFTPAKELKAKLAEKKKIMAEREAAIRAEHKEKFGEEDVDDDEQDERPSGFVKVEKM</sequence>
<dbReference type="PROSITE" id="PS50103">
    <property type="entry name" value="ZF_C3H1"/>
    <property type="match status" value="1"/>
</dbReference>
<evidence type="ECO:0000256" key="4">
    <source>
        <dbReference type="ARBA" id="ARBA00022771"/>
    </source>
</evidence>
<dbReference type="PROSITE" id="PS50089">
    <property type="entry name" value="ZF_RING_2"/>
    <property type="match status" value="1"/>
</dbReference>
<dbReference type="InterPro" id="IPR036855">
    <property type="entry name" value="Znf_CCCH_sf"/>
</dbReference>
<feature type="zinc finger region" description="C3H1-type" evidence="6">
    <location>
        <begin position="172"/>
        <end position="200"/>
    </location>
</feature>
<keyword evidence="7" id="KW-0539">Nucleus</keyword>
<dbReference type="FunFam" id="3.30.40.10:FF:000045">
    <property type="entry name" value="RING finger protein 113A"/>
    <property type="match status" value="1"/>
</dbReference>
<dbReference type="SUPFAM" id="SSF57850">
    <property type="entry name" value="RING/U-box"/>
    <property type="match status" value="1"/>
</dbReference>
<dbReference type="InterPro" id="IPR013083">
    <property type="entry name" value="Znf_RING/FYVE/PHD"/>
</dbReference>
<keyword evidence="7" id="KW-0238">DNA-binding</keyword>
<feature type="compositionally biased region" description="Basic and acidic residues" evidence="8">
    <location>
        <begin position="42"/>
        <end position="52"/>
    </location>
</feature>
<dbReference type="AlphaFoldDB" id="A0AAD5X0B4"/>
<keyword evidence="4 6" id="KW-0863">Zinc-finger</keyword>
<dbReference type="PANTHER" id="PTHR12930">
    <property type="entry name" value="ZINC FINGER PROTEIN 183"/>
    <property type="match status" value="1"/>
</dbReference>
<evidence type="ECO:0000256" key="2">
    <source>
        <dbReference type="ARBA" id="ARBA00009161"/>
    </source>
</evidence>
<dbReference type="Gene3D" id="3.30.40.10">
    <property type="entry name" value="Zinc/RING finger domain, C3HC4 (zinc finger)"/>
    <property type="match status" value="1"/>
</dbReference>
<dbReference type="InterPro" id="IPR039971">
    <property type="entry name" value="CWC24-like"/>
</dbReference>
<feature type="region of interest" description="Disordered" evidence="8">
    <location>
        <begin position="318"/>
        <end position="348"/>
    </location>
</feature>
<dbReference type="Pfam" id="PF13920">
    <property type="entry name" value="zf-C3HC4_3"/>
    <property type="match status" value="1"/>
</dbReference>
<dbReference type="SUPFAM" id="SSF90229">
    <property type="entry name" value="CCCH zinc finger"/>
    <property type="match status" value="1"/>
</dbReference>
<feature type="domain" description="RING-type" evidence="9">
    <location>
        <begin position="248"/>
        <end position="285"/>
    </location>
</feature>
<dbReference type="GO" id="GO:0006397">
    <property type="term" value="P:mRNA processing"/>
    <property type="evidence" value="ECO:0007669"/>
    <property type="project" value="UniProtKB-KW"/>
</dbReference>
<evidence type="ECO:0000256" key="8">
    <source>
        <dbReference type="SAM" id="MobiDB-lite"/>
    </source>
</evidence>
<evidence type="ECO:0000256" key="7">
    <source>
        <dbReference type="RuleBase" id="RU367110"/>
    </source>
</evidence>
<keyword evidence="12" id="KW-1185">Reference proteome</keyword>
<dbReference type="InterPro" id="IPR001841">
    <property type="entry name" value="Znf_RING"/>
</dbReference>
<dbReference type="InterPro" id="IPR000571">
    <property type="entry name" value="Znf_CCCH"/>
</dbReference>
<evidence type="ECO:0000256" key="6">
    <source>
        <dbReference type="PROSITE-ProRule" id="PRU00723"/>
    </source>
</evidence>
<keyword evidence="3 6" id="KW-0479">Metal-binding</keyword>
<dbReference type="PROSITE" id="PS00518">
    <property type="entry name" value="ZF_RING_1"/>
    <property type="match status" value="1"/>
</dbReference>
<evidence type="ECO:0000259" key="10">
    <source>
        <dbReference type="PROSITE" id="PS50103"/>
    </source>
</evidence>
<evidence type="ECO:0000313" key="12">
    <source>
        <dbReference type="Proteomes" id="UP001212841"/>
    </source>
</evidence>
<dbReference type="Gene3D" id="4.10.1000.10">
    <property type="entry name" value="Zinc finger, CCCH-type"/>
    <property type="match status" value="1"/>
</dbReference>
<organism evidence="11 12">
    <name type="scientific">Rhizophlyctis rosea</name>
    <dbReference type="NCBI Taxonomy" id="64517"/>
    <lineage>
        <taxon>Eukaryota</taxon>
        <taxon>Fungi</taxon>
        <taxon>Fungi incertae sedis</taxon>
        <taxon>Chytridiomycota</taxon>
        <taxon>Chytridiomycota incertae sedis</taxon>
        <taxon>Chytridiomycetes</taxon>
        <taxon>Rhizophlyctidales</taxon>
        <taxon>Rhizophlyctidaceae</taxon>
        <taxon>Rhizophlyctis</taxon>
    </lineage>
</organism>
<evidence type="ECO:0000259" key="9">
    <source>
        <dbReference type="PROSITE" id="PS50089"/>
    </source>
</evidence>
<dbReference type="SMART" id="SM00356">
    <property type="entry name" value="ZnF_C3H1"/>
    <property type="match status" value="1"/>
</dbReference>
<dbReference type="GO" id="GO:0003677">
    <property type="term" value="F:DNA binding"/>
    <property type="evidence" value="ECO:0007669"/>
    <property type="project" value="UniProtKB-UniRule"/>
</dbReference>
<dbReference type="GO" id="GO:0005684">
    <property type="term" value="C:U2-type spliceosomal complex"/>
    <property type="evidence" value="ECO:0007669"/>
    <property type="project" value="TreeGrafter"/>
</dbReference>
<protein>
    <recommendedName>
        <fullName evidence="7">Pre-mRNA-splicing factor CWC24</fullName>
    </recommendedName>
</protein>
<dbReference type="Proteomes" id="UP001212841">
    <property type="component" value="Unassembled WGS sequence"/>
</dbReference>
<dbReference type="PANTHER" id="PTHR12930:SF0">
    <property type="entry name" value="RING FINGER PROTEIN 113B"/>
    <property type="match status" value="1"/>
</dbReference>
<comment type="subcellular location">
    <subcellularLocation>
        <location evidence="7">Nucleus</location>
    </subcellularLocation>
</comment>
<keyword evidence="7" id="KW-0747">Spliceosome</keyword>
<comment type="similarity">
    <text evidence="2 7">Belongs to the CWC24 family.</text>
</comment>
<evidence type="ECO:0000256" key="1">
    <source>
        <dbReference type="ARBA" id="ARBA00003777"/>
    </source>
</evidence>
<evidence type="ECO:0000256" key="5">
    <source>
        <dbReference type="ARBA" id="ARBA00022833"/>
    </source>
</evidence>
<comment type="caution">
    <text evidence="11">The sequence shown here is derived from an EMBL/GenBank/DDBJ whole genome shotgun (WGS) entry which is preliminary data.</text>
</comment>
<keyword evidence="7" id="KW-0507">mRNA processing</keyword>
<gene>
    <name evidence="11" type="ORF">HK097_002987</name>
</gene>
<keyword evidence="5 6" id="KW-0862">Zinc</keyword>
<proteinExistence type="inferred from homology"/>
<dbReference type="InterPro" id="IPR017907">
    <property type="entry name" value="Znf_RING_CS"/>
</dbReference>
<reference evidence="11" key="1">
    <citation type="submission" date="2020-05" db="EMBL/GenBank/DDBJ databases">
        <title>Phylogenomic resolution of chytrid fungi.</title>
        <authorList>
            <person name="Stajich J.E."/>
            <person name="Amses K."/>
            <person name="Simmons R."/>
            <person name="Seto K."/>
            <person name="Myers J."/>
            <person name="Bonds A."/>
            <person name="Quandt C.A."/>
            <person name="Barry K."/>
            <person name="Liu P."/>
            <person name="Grigoriev I."/>
            <person name="Longcore J.E."/>
            <person name="James T.Y."/>
        </authorList>
    </citation>
    <scope>NUCLEOTIDE SEQUENCE</scope>
    <source>
        <strain evidence="11">JEL0318</strain>
    </source>
</reference>
<comment type="subunit">
    <text evidence="7">Associated with the spliceosome.</text>
</comment>
<feature type="compositionally biased region" description="Acidic residues" evidence="8">
    <location>
        <begin position="231"/>
        <end position="240"/>
    </location>
</feature>
<keyword evidence="7" id="KW-0508">mRNA splicing</keyword>
<dbReference type="GO" id="GO:0034247">
    <property type="term" value="P:snoRNA splicing"/>
    <property type="evidence" value="ECO:0007669"/>
    <property type="project" value="TreeGrafter"/>
</dbReference>
<dbReference type="CDD" id="cd16539">
    <property type="entry name" value="RING-HC_RNF113A_B"/>
    <property type="match status" value="1"/>
</dbReference>